<dbReference type="AlphaFoldDB" id="A0A6V7US21"/>
<name>A0A6V7US21_MELEN</name>
<sequence length="147" mass="17472">MYFISWKILVFRKQTEKFCSLGSFLNQNFYSCLWKNSLDGRWNRNFPGISPDRGITDSAIIQSYDGEFLFIYISSASTNTTVIKIKFHISTTFQLNFSFYPLVQWARSSNFSSFFNLIFLIKKYIHIYFFSCLPCSLDKFLFVFNFF</sequence>
<evidence type="ECO:0000313" key="2">
    <source>
        <dbReference type="Proteomes" id="UP000580250"/>
    </source>
</evidence>
<reference evidence="1 2" key="1">
    <citation type="submission" date="2020-08" db="EMBL/GenBank/DDBJ databases">
        <authorList>
            <person name="Koutsovoulos G."/>
            <person name="Danchin GJ E."/>
        </authorList>
    </citation>
    <scope>NUCLEOTIDE SEQUENCE [LARGE SCALE GENOMIC DNA]</scope>
</reference>
<dbReference type="Proteomes" id="UP000580250">
    <property type="component" value="Unassembled WGS sequence"/>
</dbReference>
<accession>A0A6V7US21</accession>
<organism evidence="1 2">
    <name type="scientific">Meloidogyne enterolobii</name>
    <name type="common">Root-knot nematode worm</name>
    <name type="synonym">Meloidogyne mayaguensis</name>
    <dbReference type="NCBI Taxonomy" id="390850"/>
    <lineage>
        <taxon>Eukaryota</taxon>
        <taxon>Metazoa</taxon>
        <taxon>Ecdysozoa</taxon>
        <taxon>Nematoda</taxon>
        <taxon>Chromadorea</taxon>
        <taxon>Rhabditida</taxon>
        <taxon>Tylenchina</taxon>
        <taxon>Tylenchomorpha</taxon>
        <taxon>Tylenchoidea</taxon>
        <taxon>Meloidogynidae</taxon>
        <taxon>Meloidogyninae</taxon>
        <taxon>Meloidogyne</taxon>
    </lineage>
</organism>
<evidence type="ECO:0000313" key="1">
    <source>
        <dbReference type="EMBL" id="CAD2164337.1"/>
    </source>
</evidence>
<gene>
    <name evidence="1" type="ORF">MENT_LOCUS16515</name>
</gene>
<proteinExistence type="predicted"/>
<dbReference type="EMBL" id="CAJEWN010000103">
    <property type="protein sequence ID" value="CAD2164337.1"/>
    <property type="molecule type" value="Genomic_DNA"/>
</dbReference>
<protein>
    <submittedName>
        <fullName evidence="1">Uncharacterized protein</fullName>
    </submittedName>
</protein>
<comment type="caution">
    <text evidence="1">The sequence shown here is derived from an EMBL/GenBank/DDBJ whole genome shotgun (WGS) entry which is preliminary data.</text>
</comment>